<keyword evidence="2 9" id="KW-0812">Transmembrane</keyword>
<evidence type="ECO:0000256" key="6">
    <source>
        <dbReference type="ARBA" id="ARBA00023170"/>
    </source>
</evidence>
<dbReference type="GO" id="GO:0004919">
    <property type="term" value="F:interleukin-9 receptor activity"/>
    <property type="evidence" value="ECO:0007669"/>
    <property type="project" value="TreeGrafter"/>
</dbReference>
<evidence type="ECO:0000256" key="9">
    <source>
        <dbReference type="SAM" id="Phobius"/>
    </source>
</evidence>
<evidence type="ECO:0000256" key="1">
    <source>
        <dbReference type="ARBA" id="ARBA00004479"/>
    </source>
</evidence>
<dbReference type="InterPro" id="IPR003961">
    <property type="entry name" value="FN3_dom"/>
</dbReference>
<gene>
    <name evidence="11" type="ORF">TREES_T100011776</name>
</gene>
<comment type="subcellular location">
    <subcellularLocation>
        <location evidence="1">Membrane</location>
        <topology evidence="1">Single-pass type I membrane protein</topology>
    </subcellularLocation>
</comment>
<evidence type="ECO:0000256" key="8">
    <source>
        <dbReference type="SAM" id="MobiDB-lite"/>
    </source>
</evidence>
<evidence type="ECO:0000256" key="2">
    <source>
        <dbReference type="ARBA" id="ARBA00022692"/>
    </source>
</evidence>
<feature type="region of interest" description="Disordered" evidence="8">
    <location>
        <begin position="849"/>
        <end position="869"/>
    </location>
</feature>
<evidence type="ECO:0000256" key="3">
    <source>
        <dbReference type="ARBA" id="ARBA00022729"/>
    </source>
</evidence>
<keyword evidence="12" id="KW-1185">Reference proteome</keyword>
<dbReference type="Gene3D" id="1.10.720.50">
    <property type="entry name" value="PWWP, helical domain"/>
    <property type="match status" value="1"/>
</dbReference>
<dbReference type="Proteomes" id="UP000011518">
    <property type="component" value="Unassembled WGS sequence"/>
</dbReference>
<reference evidence="12" key="2">
    <citation type="journal article" date="2013" name="Nat. Commun.">
        <title>Genome of the Chinese tree shrew.</title>
        <authorList>
            <person name="Fan Y."/>
            <person name="Huang Z.Y."/>
            <person name="Cao C.C."/>
            <person name="Chen C.S."/>
            <person name="Chen Y.X."/>
            <person name="Fan D.D."/>
            <person name="He J."/>
            <person name="Hou H.L."/>
            <person name="Hu L."/>
            <person name="Hu X.T."/>
            <person name="Jiang X.T."/>
            <person name="Lai R."/>
            <person name="Lang Y.S."/>
            <person name="Liang B."/>
            <person name="Liao S.G."/>
            <person name="Mu D."/>
            <person name="Ma Y.Y."/>
            <person name="Niu Y.Y."/>
            <person name="Sun X.Q."/>
            <person name="Xia J.Q."/>
            <person name="Xiao J."/>
            <person name="Xiong Z.Q."/>
            <person name="Xu L."/>
            <person name="Yang L."/>
            <person name="Zhang Y."/>
            <person name="Zhao W."/>
            <person name="Zhao X.D."/>
            <person name="Zheng Y.T."/>
            <person name="Zhou J.M."/>
            <person name="Zhu Y.B."/>
            <person name="Zhang G.J."/>
            <person name="Wang J."/>
            <person name="Yao Y.G."/>
        </authorList>
    </citation>
    <scope>NUCLEOTIDE SEQUENCE [LARGE SCALE GENOMIC DNA]</scope>
</reference>
<dbReference type="CDD" id="cd00063">
    <property type="entry name" value="FN3"/>
    <property type="match status" value="1"/>
</dbReference>
<dbReference type="GO" id="GO:0019983">
    <property type="term" value="F:interleukin-9 binding"/>
    <property type="evidence" value="ECO:0007669"/>
    <property type="project" value="TreeGrafter"/>
</dbReference>
<dbReference type="FunCoup" id="L9L2W4">
    <property type="interactions" value="328"/>
</dbReference>
<keyword evidence="4 9" id="KW-1133">Transmembrane helix</keyword>
<keyword evidence="3" id="KW-0732">Signal</keyword>
<dbReference type="InterPro" id="IPR036116">
    <property type="entry name" value="FN3_sf"/>
</dbReference>
<dbReference type="eggNOG" id="ENOG502SB39">
    <property type="taxonomic scope" value="Eukaryota"/>
</dbReference>
<dbReference type="GO" id="GO:0009897">
    <property type="term" value="C:external side of plasma membrane"/>
    <property type="evidence" value="ECO:0007669"/>
    <property type="project" value="TreeGrafter"/>
</dbReference>
<dbReference type="STRING" id="246437.L9L2W4"/>
<dbReference type="EMBL" id="KB320600">
    <property type="protein sequence ID" value="ELW67737.1"/>
    <property type="molecule type" value="Genomic_DNA"/>
</dbReference>
<dbReference type="InterPro" id="IPR003531">
    <property type="entry name" value="Hempt_rcpt_S_F1_CS"/>
</dbReference>
<sequence>MPEPVGADAKDKNTTKAAGDAPEYEDGRGFGTGELATYNKQPMYCKAIYEVLQVASSHAGKLSPTCHDSDENDTAKAVEIIKQMIKWALGGFQPSGPKGLEPPEEKTPYKEVYTDVCWDIEDICISYGSLNVTLEHPLHRRNVPKWQELLLGAHQRHDDGCQPHCAICCGRTSACVGTAAAGACAWSVWIPMFFANNHDFWVVDPPAPAEKRKPIWVLSLFDGIATGLLVLKDLGIQVDPRRPLVSTGTDELERRVSGAWPSRAEFSNVRTITARSNSIEQGEDPHFPVFVNEEKDWCTEIGRAFGFPVHCMNVSNVGRWARQRLLGWSWNVPVTRHLFTPLCVGDGGKCSCCSRLLNPARGFAATRGRSGDRAPPGWMGRGTATQDGWTLESEALMRDLGSWLLLCTCMCSRACLGASVPGAGGGPSAGPFTCLTNNILRIHCRWSTPELGQGSSPWLLFTSNQEPGSRHACVFRGSECSVELPPEEVLVPSDNFTITFHHCLSGKEQVSLVDSQYLPRRHVKLDPPSGLQSNISSSHCALTWTVEAALEPMVSLLSYELAFKKQGEAWEQARHKGRIVGLTRIILEAVELDPDSTYEARLRVRMATLEEDAVEERYDGQWSEWSQPVSFLSPQRQGPPTPSWGRPDSTLIAMSLFLLLSGLIYLLFKLTPRVKRSFYQNVPSPAAFFQPLYSVHRGDFQVWTGAHRAGLQQSQDQIGTPQGTLETGVWEAIALLTFGPALPWPPLGPEEGKITSFPGAPSSEEVLPAGRVPPRGQLSVYLPQEDWAPAPRPRPAPPGSEGGSGDYCVVGCYGVGSPTALPGNTQSPGPVPAVACVLHCDQQDLEPQHGGTCVGSGHSLRQDPVQQVA</sequence>
<protein>
    <submittedName>
        <fullName evidence="11">Interleukin-9 receptor</fullName>
    </submittedName>
</protein>
<name>L9L2W4_TUPCH</name>
<dbReference type="SUPFAM" id="SSF49265">
    <property type="entry name" value="Fibronectin type III"/>
    <property type="match status" value="1"/>
</dbReference>
<evidence type="ECO:0000259" key="10">
    <source>
        <dbReference type="PROSITE" id="PS50853"/>
    </source>
</evidence>
<keyword evidence="6 11" id="KW-0675">Receptor</keyword>
<dbReference type="Gene3D" id="2.20.70.90">
    <property type="match status" value="1"/>
</dbReference>
<dbReference type="InParanoid" id="L9L2W4"/>
<dbReference type="PROSITE" id="PS50853">
    <property type="entry name" value="FN3"/>
    <property type="match status" value="1"/>
</dbReference>
<feature type="domain" description="Fibronectin type-III" evidence="10">
    <location>
        <begin position="527"/>
        <end position="634"/>
    </location>
</feature>
<dbReference type="Gene3D" id="2.60.40.10">
    <property type="entry name" value="Immunoglobulins"/>
    <property type="match status" value="1"/>
</dbReference>
<evidence type="ECO:0000313" key="11">
    <source>
        <dbReference type="EMBL" id="ELW67737.1"/>
    </source>
</evidence>
<dbReference type="PANTHER" id="PTHR23037:SF29">
    <property type="entry name" value="INTERLEUKIN-9 RECEPTOR"/>
    <property type="match status" value="1"/>
</dbReference>
<evidence type="ECO:0000256" key="5">
    <source>
        <dbReference type="ARBA" id="ARBA00023136"/>
    </source>
</evidence>
<accession>L9L2W4</accession>
<evidence type="ECO:0000256" key="7">
    <source>
        <dbReference type="ARBA" id="ARBA00023180"/>
    </source>
</evidence>
<keyword evidence="5 9" id="KW-0472">Membrane</keyword>
<dbReference type="GO" id="GO:0016064">
    <property type="term" value="P:immunoglobulin mediated immune response"/>
    <property type="evidence" value="ECO:0007669"/>
    <property type="project" value="TreeGrafter"/>
</dbReference>
<dbReference type="PROSITE" id="PS01355">
    <property type="entry name" value="HEMATOPO_REC_S_F1"/>
    <property type="match status" value="1"/>
</dbReference>
<dbReference type="InterPro" id="IPR013783">
    <property type="entry name" value="Ig-like_fold"/>
</dbReference>
<reference evidence="12" key="1">
    <citation type="submission" date="2012-07" db="EMBL/GenBank/DDBJ databases">
        <title>Genome of the Chinese tree shrew, a rising model animal genetically related to primates.</title>
        <authorList>
            <person name="Zhang G."/>
            <person name="Fan Y."/>
            <person name="Yao Y."/>
            <person name="Huang Z."/>
        </authorList>
    </citation>
    <scope>NUCLEOTIDE SEQUENCE [LARGE SCALE GENOMIC DNA]</scope>
</reference>
<keyword evidence="7" id="KW-0325">Glycoprotein</keyword>
<evidence type="ECO:0000313" key="12">
    <source>
        <dbReference type="Proteomes" id="UP000011518"/>
    </source>
</evidence>
<dbReference type="SUPFAM" id="SSF63748">
    <property type="entry name" value="Tudor/PWWP/MBT"/>
    <property type="match status" value="1"/>
</dbReference>
<feature type="region of interest" description="Disordered" evidence="8">
    <location>
        <begin position="1"/>
        <end position="30"/>
    </location>
</feature>
<feature type="transmembrane region" description="Helical" evidence="9">
    <location>
        <begin position="650"/>
        <end position="668"/>
    </location>
</feature>
<organism evidence="11 12">
    <name type="scientific">Tupaia chinensis</name>
    <name type="common">Chinese tree shrew</name>
    <name type="synonym">Tupaia belangeri chinensis</name>
    <dbReference type="NCBI Taxonomy" id="246437"/>
    <lineage>
        <taxon>Eukaryota</taxon>
        <taxon>Metazoa</taxon>
        <taxon>Chordata</taxon>
        <taxon>Craniata</taxon>
        <taxon>Vertebrata</taxon>
        <taxon>Euteleostomi</taxon>
        <taxon>Mammalia</taxon>
        <taxon>Eutheria</taxon>
        <taxon>Euarchontoglires</taxon>
        <taxon>Scandentia</taxon>
        <taxon>Tupaiidae</taxon>
        <taxon>Tupaia</taxon>
    </lineage>
</organism>
<dbReference type="AlphaFoldDB" id="L9L2W4"/>
<evidence type="ECO:0000256" key="4">
    <source>
        <dbReference type="ARBA" id="ARBA00022989"/>
    </source>
</evidence>
<proteinExistence type="predicted"/>
<dbReference type="PANTHER" id="PTHR23037">
    <property type="entry name" value="CYTOKINE RECEPTOR"/>
    <property type="match status" value="1"/>
</dbReference>